<feature type="chain" id="PRO_5042542798" evidence="1">
    <location>
        <begin position="17"/>
        <end position="280"/>
    </location>
</feature>
<reference evidence="2" key="1">
    <citation type="submission" date="2023-10" db="EMBL/GenBank/DDBJ databases">
        <authorList>
            <person name="Hackl T."/>
        </authorList>
    </citation>
    <scope>NUCLEOTIDE SEQUENCE</scope>
</reference>
<keyword evidence="3" id="KW-1185">Reference proteome</keyword>
<evidence type="ECO:0000256" key="1">
    <source>
        <dbReference type="SAM" id="SignalP"/>
    </source>
</evidence>
<dbReference type="Proteomes" id="UP001295740">
    <property type="component" value="Unassembled WGS sequence"/>
</dbReference>
<keyword evidence="1" id="KW-0732">Signal</keyword>
<sequence length="280" mass="30170">MRYAVPLLSAATIALARVDIMLPLYTPPGAPLLPGHKPFNGPTNSSDLGFTLPPTLRYSTPCPTPRPIGYVSTAYATGVRNRTEAAIKADIDNWASWQTQTSWSGPGANISINGIWFDETSGDAADFAFYQRLTAHAGQAFAGRQYITVLNIGVRMDAAYERQMFDLASAVVTRETCWQEPSTANAVECPPTYTPFDAATLQNSSGLPVNADLYPKASVIVHYVQPPRELDGAMLAEQIRQTVAYGFHSAYFTSAKLWETTTLGPATVGAVAQAMADAQV</sequence>
<name>A0AAI8YQV3_9PEZI</name>
<evidence type="ECO:0000313" key="2">
    <source>
        <dbReference type="EMBL" id="CAJ2514119.1"/>
    </source>
</evidence>
<gene>
    <name evidence="2" type="ORF">KHLLAP_LOCUS14587</name>
</gene>
<proteinExistence type="predicted"/>
<dbReference type="PANTHER" id="PTHR35040">
    <property type="match status" value="1"/>
</dbReference>
<dbReference type="Pfam" id="PF12138">
    <property type="entry name" value="Spherulin4"/>
    <property type="match status" value="1"/>
</dbReference>
<dbReference type="InterPro" id="IPR021986">
    <property type="entry name" value="Spherulin4"/>
</dbReference>
<evidence type="ECO:0000313" key="3">
    <source>
        <dbReference type="Proteomes" id="UP001295740"/>
    </source>
</evidence>
<dbReference type="EMBL" id="CAUWAG010000020">
    <property type="protein sequence ID" value="CAJ2514119.1"/>
    <property type="molecule type" value="Genomic_DNA"/>
</dbReference>
<dbReference type="AlphaFoldDB" id="A0AAI8YQV3"/>
<comment type="caution">
    <text evidence="2">The sequence shown here is derived from an EMBL/GenBank/DDBJ whole genome shotgun (WGS) entry which is preliminary data.</text>
</comment>
<organism evidence="2 3">
    <name type="scientific">Anthostomella pinea</name>
    <dbReference type="NCBI Taxonomy" id="933095"/>
    <lineage>
        <taxon>Eukaryota</taxon>
        <taxon>Fungi</taxon>
        <taxon>Dikarya</taxon>
        <taxon>Ascomycota</taxon>
        <taxon>Pezizomycotina</taxon>
        <taxon>Sordariomycetes</taxon>
        <taxon>Xylariomycetidae</taxon>
        <taxon>Xylariales</taxon>
        <taxon>Xylariaceae</taxon>
        <taxon>Anthostomella</taxon>
    </lineage>
</organism>
<accession>A0AAI8YQV3</accession>
<feature type="signal peptide" evidence="1">
    <location>
        <begin position="1"/>
        <end position="16"/>
    </location>
</feature>
<dbReference type="PANTHER" id="PTHR35040:SF9">
    <property type="entry name" value="4-LIKE CELL SURFACE PROTEIN, PUTATIVE (AFU_ORTHOLOGUE AFUA_4G14080)-RELATED"/>
    <property type="match status" value="1"/>
</dbReference>
<protein>
    <submittedName>
        <fullName evidence="2">Uu.00g022380.m01.CDS01</fullName>
    </submittedName>
</protein>